<keyword evidence="4" id="KW-0456">Lyase</keyword>
<dbReference type="PANTHER" id="PTHR48078:SF6">
    <property type="entry name" value="L-THREONINE DEHYDRATASE CATABOLIC TDCB"/>
    <property type="match status" value="1"/>
</dbReference>
<dbReference type="RefSeq" id="WP_156713119.1">
    <property type="nucleotide sequence ID" value="NZ_WPHG01000003.1"/>
</dbReference>
<comment type="similarity">
    <text evidence="2">Belongs to the serine/threonine dehydratase family.</text>
</comment>
<dbReference type="AlphaFoldDB" id="A0A844QKG5"/>
<sequence>MNSADTALPGIADIRTARARLHGVALETPLLESPTLNARHGARILVKAETLQRTGSFKLRGAYNRIAQLDQAQRARGVVAFSSGNHAQGVAAAAKIFGMRAVIAMPADTPAIKTGNVKALGAEIVAFDRFRDDRMAMVRPFVDKGMVLVPPFDDPAIIAGQGTVGLELAEQAKAANARLDMVLVPCGGGGLTAGIALALEATAPQARVWAVEPENFDDWASSLAAGEIVANRPGHASVCDAILTAAPGAIPFAINRGRLAGALTVNDDAALAAMREVAEHLKLVVEPGGAVGLAALASPGLDIAGKTVAVVLSGGNVDPALLARALGGTFDR</sequence>
<dbReference type="CDD" id="cd01562">
    <property type="entry name" value="Thr-dehyd"/>
    <property type="match status" value="1"/>
</dbReference>
<protein>
    <submittedName>
        <fullName evidence="6">Pyridoxal-phosphate dependent enzyme</fullName>
    </submittedName>
</protein>
<accession>A0A844QKG5</accession>
<dbReference type="SUPFAM" id="SSF53686">
    <property type="entry name" value="Tryptophan synthase beta subunit-like PLP-dependent enzymes"/>
    <property type="match status" value="1"/>
</dbReference>
<dbReference type="GO" id="GO:0030170">
    <property type="term" value="F:pyridoxal phosphate binding"/>
    <property type="evidence" value="ECO:0007669"/>
    <property type="project" value="InterPro"/>
</dbReference>
<feature type="domain" description="Tryptophan synthase beta chain-like PALP" evidence="5">
    <location>
        <begin position="27"/>
        <end position="314"/>
    </location>
</feature>
<dbReference type="GO" id="GO:0003941">
    <property type="term" value="F:L-serine ammonia-lyase activity"/>
    <property type="evidence" value="ECO:0007669"/>
    <property type="project" value="TreeGrafter"/>
</dbReference>
<organism evidence="6 7">
    <name type="scientific">Nitratireductor arenosus</name>
    <dbReference type="NCBI Taxonomy" id="2682096"/>
    <lineage>
        <taxon>Bacteria</taxon>
        <taxon>Pseudomonadati</taxon>
        <taxon>Pseudomonadota</taxon>
        <taxon>Alphaproteobacteria</taxon>
        <taxon>Hyphomicrobiales</taxon>
        <taxon>Phyllobacteriaceae</taxon>
        <taxon>Nitratireductor</taxon>
    </lineage>
</organism>
<dbReference type="InterPro" id="IPR036052">
    <property type="entry name" value="TrpB-like_PALP_sf"/>
</dbReference>
<dbReference type="GO" id="GO:0006567">
    <property type="term" value="P:L-threonine catabolic process"/>
    <property type="evidence" value="ECO:0007669"/>
    <property type="project" value="TreeGrafter"/>
</dbReference>
<evidence type="ECO:0000313" key="7">
    <source>
        <dbReference type="Proteomes" id="UP000463224"/>
    </source>
</evidence>
<dbReference type="EMBL" id="WPHG01000003">
    <property type="protein sequence ID" value="MVA98149.1"/>
    <property type="molecule type" value="Genomic_DNA"/>
</dbReference>
<evidence type="ECO:0000256" key="1">
    <source>
        <dbReference type="ARBA" id="ARBA00001933"/>
    </source>
</evidence>
<evidence type="ECO:0000256" key="2">
    <source>
        <dbReference type="ARBA" id="ARBA00010869"/>
    </source>
</evidence>
<dbReference type="PANTHER" id="PTHR48078">
    <property type="entry name" value="THREONINE DEHYDRATASE, MITOCHONDRIAL-RELATED"/>
    <property type="match status" value="1"/>
</dbReference>
<comment type="cofactor">
    <cofactor evidence="1">
        <name>pyridoxal 5'-phosphate</name>
        <dbReference type="ChEBI" id="CHEBI:597326"/>
    </cofactor>
</comment>
<keyword evidence="7" id="KW-1185">Reference proteome</keyword>
<reference evidence="6 7" key="1">
    <citation type="submission" date="2019-12" db="EMBL/GenBank/DDBJ databases">
        <title>Nitratireductor arenosus sp. nov., Isolated from sea sand, Jeju island, South Korea.</title>
        <authorList>
            <person name="Kim W."/>
        </authorList>
    </citation>
    <scope>NUCLEOTIDE SEQUENCE [LARGE SCALE GENOMIC DNA]</scope>
    <source>
        <strain evidence="6 7">CAU 1489</strain>
    </source>
</reference>
<dbReference type="GO" id="GO:0006565">
    <property type="term" value="P:L-serine catabolic process"/>
    <property type="evidence" value="ECO:0007669"/>
    <property type="project" value="TreeGrafter"/>
</dbReference>
<evidence type="ECO:0000313" key="6">
    <source>
        <dbReference type="EMBL" id="MVA98149.1"/>
    </source>
</evidence>
<evidence type="ECO:0000259" key="5">
    <source>
        <dbReference type="Pfam" id="PF00291"/>
    </source>
</evidence>
<dbReference type="InterPro" id="IPR001926">
    <property type="entry name" value="TrpB-like_PALP"/>
</dbReference>
<name>A0A844QKG5_9HYPH</name>
<dbReference type="PROSITE" id="PS00165">
    <property type="entry name" value="DEHYDRATASE_SER_THR"/>
    <property type="match status" value="1"/>
</dbReference>
<comment type="caution">
    <text evidence="6">The sequence shown here is derived from an EMBL/GenBank/DDBJ whole genome shotgun (WGS) entry which is preliminary data.</text>
</comment>
<dbReference type="Gene3D" id="3.40.50.1100">
    <property type="match status" value="2"/>
</dbReference>
<proteinExistence type="inferred from homology"/>
<dbReference type="GO" id="GO:0009097">
    <property type="term" value="P:isoleucine biosynthetic process"/>
    <property type="evidence" value="ECO:0007669"/>
    <property type="project" value="TreeGrafter"/>
</dbReference>
<evidence type="ECO:0000256" key="3">
    <source>
        <dbReference type="ARBA" id="ARBA00022898"/>
    </source>
</evidence>
<dbReference type="InterPro" id="IPR000634">
    <property type="entry name" value="Ser/Thr_deHydtase_PyrdxlP-BS"/>
</dbReference>
<dbReference type="GO" id="GO:0004794">
    <property type="term" value="F:threonine deaminase activity"/>
    <property type="evidence" value="ECO:0007669"/>
    <property type="project" value="TreeGrafter"/>
</dbReference>
<dbReference type="InterPro" id="IPR050147">
    <property type="entry name" value="Ser/Thr_Dehydratase"/>
</dbReference>
<dbReference type="Proteomes" id="UP000463224">
    <property type="component" value="Unassembled WGS sequence"/>
</dbReference>
<dbReference type="FunFam" id="3.40.50.1100:FF:000005">
    <property type="entry name" value="Threonine dehydratase catabolic"/>
    <property type="match status" value="1"/>
</dbReference>
<keyword evidence="3" id="KW-0663">Pyridoxal phosphate</keyword>
<evidence type="ECO:0000256" key="4">
    <source>
        <dbReference type="ARBA" id="ARBA00023239"/>
    </source>
</evidence>
<dbReference type="Pfam" id="PF00291">
    <property type="entry name" value="PALP"/>
    <property type="match status" value="1"/>
</dbReference>
<gene>
    <name evidence="6" type="ORF">GN330_12940</name>
</gene>